<proteinExistence type="predicted"/>
<keyword evidence="2" id="KW-1185">Reference proteome</keyword>
<evidence type="ECO:0000256" key="1">
    <source>
        <dbReference type="SAM" id="MobiDB-lite"/>
    </source>
</evidence>
<dbReference type="PANTHER" id="PTHR33974:SF25">
    <property type="entry name" value="SMALL PHOSPHATASE-LIKE PROTEIN 2, PUTATIVE-RELATED"/>
    <property type="match status" value="1"/>
</dbReference>
<gene>
    <name evidence="3" type="primary">LOC115749922</name>
</gene>
<dbReference type="AlphaFoldDB" id="A0A8B8Q8I0"/>
<dbReference type="InterPro" id="IPR039280">
    <property type="entry name" value="VUP"/>
</dbReference>
<sequence>MGDSKNYRSENFSCNERSSSHSGQESSWTPYFVDFLMNGQGKNDSSSGYEDSSSVVSDAATSVVKKPVENDHAGSCKRLSFKKRRKRPIDDALEDTASSPVNSPKVCGLQKTMDSHPGQKEDKLSKDDAATSGQNDEISIDLGFVGRGNGNFSELKKRGLCLVPMSMMMKYRG</sequence>
<reference evidence="3" key="2">
    <citation type="submission" date="2025-08" db="UniProtKB">
        <authorList>
            <consortium name="RefSeq"/>
        </authorList>
    </citation>
    <scope>IDENTIFICATION</scope>
    <source>
        <tissue evidence="3">Leaf</tissue>
    </source>
</reference>
<feature type="compositionally biased region" description="Low complexity" evidence="1">
    <location>
        <begin position="44"/>
        <end position="64"/>
    </location>
</feature>
<protein>
    <submittedName>
        <fullName evidence="3">Uncharacterized protein</fullName>
    </submittedName>
</protein>
<evidence type="ECO:0000313" key="2">
    <source>
        <dbReference type="Proteomes" id="UP000827889"/>
    </source>
</evidence>
<dbReference type="GeneID" id="115749922"/>
<feature type="region of interest" description="Disordered" evidence="1">
    <location>
        <begin position="1"/>
        <end position="26"/>
    </location>
</feature>
<organism evidence="2 3">
    <name type="scientific">Rhodamnia argentea</name>
    <dbReference type="NCBI Taxonomy" id="178133"/>
    <lineage>
        <taxon>Eukaryota</taxon>
        <taxon>Viridiplantae</taxon>
        <taxon>Streptophyta</taxon>
        <taxon>Embryophyta</taxon>
        <taxon>Tracheophyta</taxon>
        <taxon>Spermatophyta</taxon>
        <taxon>Magnoliopsida</taxon>
        <taxon>eudicotyledons</taxon>
        <taxon>Gunneridae</taxon>
        <taxon>Pentapetalae</taxon>
        <taxon>rosids</taxon>
        <taxon>malvids</taxon>
        <taxon>Myrtales</taxon>
        <taxon>Myrtaceae</taxon>
        <taxon>Myrtoideae</taxon>
        <taxon>Myrteae</taxon>
        <taxon>Australasian group</taxon>
        <taxon>Rhodamnia</taxon>
    </lineage>
</organism>
<reference evidence="2" key="1">
    <citation type="submission" date="2025-05" db="UniProtKB">
        <authorList>
            <consortium name="RefSeq"/>
        </authorList>
    </citation>
    <scope>NUCLEOTIDE SEQUENCE [LARGE SCALE GENOMIC DNA]</scope>
</reference>
<name>A0A8B8Q8I0_9MYRT</name>
<dbReference type="KEGG" id="rarg:115749922"/>
<accession>A0A8B8Q8I0</accession>
<dbReference type="GO" id="GO:0010089">
    <property type="term" value="P:xylem development"/>
    <property type="evidence" value="ECO:0007669"/>
    <property type="project" value="InterPro"/>
</dbReference>
<dbReference type="PANTHER" id="PTHR33974">
    <property type="entry name" value="VASCULAR-RELATED UNKNOWN PROTEIN 1-RELATED"/>
    <property type="match status" value="1"/>
</dbReference>
<feature type="compositionally biased region" description="Basic and acidic residues" evidence="1">
    <location>
        <begin position="113"/>
        <end position="129"/>
    </location>
</feature>
<feature type="region of interest" description="Disordered" evidence="1">
    <location>
        <begin position="39"/>
        <end position="133"/>
    </location>
</feature>
<evidence type="ECO:0000313" key="3">
    <source>
        <dbReference type="RefSeq" id="XP_030542823.1"/>
    </source>
</evidence>
<dbReference type="RefSeq" id="XP_030542823.1">
    <property type="nucleotide sequence ID" value="XM_030686963.2"/>
</dbReference>
<dbReference type="Proteomes" id="UP000827889">
    <property type="component" value="Chromosome 2"/>
</dbReference>